<comment type="similarity">
    <text evidence="1 8">Belongs to the glycosyl hydrolase 3 family.</text>
</comment>
<dbReference type="InterPro" id="IPR036881">
    <property type="entry name" value="Glyco_hydro_3_C_sf"/>
</dbReference>
<dbReference type="FunFam" id="3.20.20.300:FF:000005">
    <property type="entry name" value="Periplasmic beta-glucosidase"/>
    <property type="match status" value="1"/>
</dbReference>
<dbReference type="Pfam" id="PF01915">
    <property type="entry name" value="Glyco_hydro_3_C"/>
    <property type="match status" value="1"/>
</dbReference>
<dbReference type="SUPFAM" id="SSF52279">
    <property type="entry name" value="Beta-D-glucan exohydrolase, C-terminal domain"/>
    <property type="match status" value="1"/>
</dbReference>
<reference evidence="11 12" key="1">
    <citation type="submission" date="2017-12" db="EMBL/GenBank/DDBJ databases">
        <authorList>
            <person name="Hurst M.R.H."/>
        </authorList>
    </citation>
    <scope>NUCLEOTIDE SEQUENCE [LARGE SCALE GENOMIC DNA]</scope>
    <source>
        <strain evidence="11 12">SY-3-19</strain>
    </source>
</reference>
<evidence type="ECO:0000256" key="2">
    <source>
        <dbReference type="ARBA" id="ARBA00022801"/>
    </source>
</evidence>
<evidence type="ECO:0000259" key="10">
    <source>
        <dbReference type="SMART" id="SM01217"/>
    </source>
</evidence>
<dbReference type="NCBIfam" id="NF011678">
    <property type="entry name" value="PRK15098.1"/>
    <property type="match status" value="1"/>
</dbReference>
<dbReference type="SMART" id="SM01217">
    <property type="entry name" value="Fn3_like"/>
    <property type="match status" value="1"/>
</dbReference>
<dbReference type="InterPro" id="IPR036962">
    <property type="entry name" value="Glyco_hydro_3_N_sf"/>
</dbReference>
<dbReference type="InterPro" id="IPR001764">
    <property type="entry name" value="Glyco_hydro_3_N"/>
</dbReference>
<evidence type="ECO:0000256" key="5">
    <source>
        <dbReference type="ARBA" id="ARBA00031448"/>
    </source>
</evidence>
<comment type="caution">
    <text evidence="11">The sequence shown here is derived from an EMBL/GenBank/DDBJ whole genome shotgun (WGS) entry which is preliminary data.</text>
</comment>
<dbReference type="Gene3D" id="3.40.50.1700">
    <property type="entry name" value="Glycoside hydrolase family 3 C-terminal domain"/>
    <property type="match status" value="1"/>
</dbReference>
<dbReference type="PRINTS" id="PR00133">
    <property type="entry name" value="GLHYDRLASE3"/>
</dbReference>
<dbReference type="GO" id="GO:0005975">
    <property type="term" value="P:carbohydrate metabolic process"/>
    <property type="evidence" value="ECO:0007669"/>
    <property type="project" value="InterPro"/>
</dbReference>
<evidence type="ECO:0000313" key="12">
    <source>
        <dbReference type="Proteomes" id="UP000239504"/>
    </source>
</evidence>
<proteinExistence type="inferred from homology"/>
<dbReference type="AlphaFoldDB" id="A0A2S7KAP7"/>
<dbReference type="InterPro" id="IPR002772">
    <property type="entry name" value="Glyco_hydro_3_C"/>
</dbReference>
<dbReference type="InterPro" id="IPR017853">
    <property type="entry name" value="GH"/>
</dbReference>
<gene>
    <name evidence="11" type="ORF">CW354_01580</name>
</gene>
<dbReference type="InterPro" id="IPR050288">
    <property type="entry name" value="Cellulose_deg_GH3"/>
</dbReference>
<evidence type="ECO:0000256" key="6">
    <source>
        <dbReference type="ARBA" id="ARBA00032194"/>
    </source>
</evidence>
<sequence length="760" mass="80948">MQPNRIAGVLGAILLSFSISARAQAPDLDALMAKMSVEEKIGQLNQVAGGRSKNLNSRIDDAELDRVRQGHVGSYLHVAGAAFLKELQRVAVEESPHGVPLLFAMDVVHGYRTIFPVPIAMASTWDPAAAEDMARVSAAEASAAGLHWTFAPMVDIARDPRWGRIVEGSGADPYLGSVMAAAQVRGYQGGDLSEKNTIMATAKHLGAYGAAEGGRDYDSADISVRTLNEVYLPPFFAAARAGTASFMTAFNDIAGVPTTANGALINGVVRDKWGWNGVILSDWNAIAELMNHGVAADRAAAARLALSAGVDMDMTSGVYSDDLKDAVSHDPALAGKLDAAVRRILKAKADLGLFDDPYKYHDPKREKTVILSDAHREAARRAAEKAVILLKNEDDLLPLTETPKTIAVIGALADDALSQLGSWRAQGKAADVVTLLEGLRRRYPDAQITFEPGAENGAATKKTLRRAARVARSADVVILAIGENYDLSGEARSRSDIALPPADAALFNAIAETGKPFITIIMSGRPLALGYVAERAPALLQSWYLGVEAGNALAAVLSGNVSPAGRLPVDMPRVTGQAPYVYSHRNTGRPADPDITKDTARYHDLPITPQFPFGYGLSYATFDYGEAQISAADVQPGETVTISISVTNTGPVAGDEVVQLYLRDPAASIARPVKELRGFKRLRLEAEESAEVEFDLAAASLAFFDADEKWRVEKGRIDVMIGASSADIRATTRFRIMNDGVAASPGAAVETPAKVIKIEN</sequence>
<protein>
    <recommendedName>
        <fullName evidence="7">Beta-D-glucoside glucohydrolase</fullName>
    </recommendedName>
    <alternativeName>
        <fullName evidence="5">Cellobiase</fullName>
    </alternativeName>
    <alternativeName>
        <fullName evidence="6">Gentiobiase</fullName>
    </alternativeName>
</protein>
<dbReference type="InterPro" id="IPR026891">
    <property type="entry name" value="Fn3-like"/>
</dbReference>
<evidence type="ECO:0000256" key="7">
    <source>
        <dbReference type="ARBA" id="ARBA00032594"/>
    </source>
</evidence>
<dbReference type="PANTHER" id="PTHR42715">
    <property type="entry name" value="BETA-GLUCOSIDASE"/>
    <property type="match status" value="1"/>
</dbReference>
<dbReference type="PANTHER" id="PTHR42715:SF10">
    <property type="entry name" value="BETA-GLUCOSIDASE"/>
    <property type="match status" value="1"/>
</dbReference>
<evidence type="ECO:0000256" key="1">
    <source>
        <dbReference type="ARBA" id="ARBA00005336"/>
    </source>
</evidence>
<dbReference type="Gene3D" id="3.20.20.300">
    <property type="entry name" value="Glycoside hydrolase, family 3, N-terminal domain"/>
    <property type="match status" value="1"/>
</dbReference>
<dbReference type="GO" id="GO:0008422">
    <property type="term" value="F:beta-glucosidase activity"/>
    <property type="evidence" value="ECO:0007669"/>
    <property type="project" value="UniProtKB-ARBA"/>
</dbReference>
<dbReference type="InterPro" id="IPR019800">
    <property type="entry name" value="Glyco_hydro_3_AS"/>
</dbReference>
<dbReference type="Pfam" id="PF00933">
    <property type="entry name" value="Glyco_hydro_3"/>
    <property type="match status" value="1"/>
</dbReference>
<keyword evidence="4 8" id="KW-0326">Glycosidase</keyword>
<dbReference type="Gene3D" id="2.60.40.10">
    <property type="entry name" value="Immunoglobulins"/>
    <property type="match status" value="1"/>
</dbReference>
<dbReference type="Proteomes" id="UP000239504">
    <property type="component" value="Unassembled WGS sequence"/>
</dbReference>
<keyword evidence="9" id="KW-0732">Signal</keyword>
<evidence type="ECO:0000313" key="11">
    <source>
        <dbReference type="EMBL" id="PQA89586.1"/>
    </source>
</evidence>
<keyword evidence="12" id="KW-1185">Reference proteome</keyword>
<organism evidence="11 12">
    <name type="scientific">Hyphococcus luteus</name>
    <dbReference type="NCBI Taxonomy" id="2058213"/>
    <lineage>
        <taxon>Bacteria</taxon>
        <taxon>Pseudomonadati</taxon>
        <taxon>Pseudomonadota</taxon>
        <taxon>Alphaproteobacteria</taxon>
        <taxon>Parvularculales</taxon>
        <taxon>Parvularculaceae</taxon>
        <taxon>Hyphococcus</taxon>
    </lineage>
</organism>
<dbReference type="Pfam" id="PF14310">
    <property type="entry name" value="Fn3-like"/>
    <property type="match status" value="1"/>
</dbReference>
<evidence type="ECO:0000256" key="8">
    <source>
        <dbReference type="RuleBase" id="RU361161"/>
    </source>
</evidence>
<evidence type="ECO:0000256" key="4">
    <source>
        <dbReference type="ARBA" id="ARBA00023295"/>
    </source>
</evidence>
<evidence type="ECO:0000256" key="3">
    <source>
        <dbReference type="ARBA" id="ARBA00023277"/>
    </source>
</evidence>
<dbReference type="FunFam" id="2.60.40.10:FF:000495">
    <property type="entry name" value="Periplasmic beta-glucosidase"/>
    <property type="match status" value="1"/>
</dbReference>
<feature type="domain" description="Fibronectin type III-like" evidence="10">
    <location>
        <begin position="656"/>
        <end position="725"/>
    </location>
</feature>
<accession>A0A2S7KAP7</accession>
<dbReference type="SUPFAM" id="SSF51445">
    <property type="entry name" value="(Trans)glycosidases"/>
    <property type="match status" value="1"/>
</dbReference>
<keyword evidence="2 8" id="KW-0378">Hydrolase</keyword>
<dbReference type="OrthoDB" id="9781691at2"/>
<dbReference type="RefSeq" id="WP_104828288.1">
    <property type="nucleotide sequence ID" value="NZ_PJCH01000001.1"/>
</dbReference>
<name>A0A2S7KAP7_9PROT</name>
<feature type="chain" id="PRO_5015733432" description="Beta-D-glucoside glucohydrolase" evidence="9">
    <location>
        <begin position="24"/>
        <end position="760"/>
    </location>
</feature>
<dbReference type="PROSITE" id="PS00775">
    <property type="entry name" value="GLYCOSYL_HYDROL_F3"/>
    <property type="match status" value="1"/>
</dbReference>
<keyword evidence="3" id="KW-0119">Carbohydrate metabolism</keyword>
<dbReference type="InterPro" id="IPR013783">
    <property type="entry name" value="Ig-like_fold"/>
</dbReference>
<feature type="signal peptide" evidence="9">
    <location>
        <begin position="1"/>
        <end position="23"/>
    </location>
</feature>
<evidence type="ECO:0000256" key="9">
    <source>
        <dbReference type="SAM" id="SignalP"/>
    </source>
</evidence>
<dbReference type="EMBL" id="PJCH01000001">
    <property type="protein sequence ID" value="PQA89586.1"/>
    <property type="molecule type" value="Genomic_DNA"/>
</dbReference>